<dbReference type="InterPro" id="IPR057326">
    <property type="entry name" value="KR_dom"/>
</dbReference>
<feature type="region of interest" description="Disordered" evidence="4">
    <location>
        <begin position="1"/>
        <end position="20"/>
    </location>
</feature>
<dbReference type="PANTHER" id="PTHR43008">
    <property type="entry name" value="BENZIL REDUCTASE"/>
    <property type="match status" value="1"/>
</dbReference>
<evidence type="ECO:0000256" key="1">
    <source>
        <dbReference type="ARBA" id="ARBA00006484"/>
    </source>
</evidence>
<accession>A0A2I2GPH0</accession>
<dbReference type="PRINTS" id="PR00081">
    <property type="entry name" value="GDHRDH"/>
</dbReference>
<dbReference type="VEuPathDB" id="FungiDB:P170DRAFT_505467"/>
<dbReference type="SMART" id="SM00822">
    <property type="entry name" value="PKS_KR"/>
    <property type="match status" value="1"/>
</dbReference>
<evidence type="ECO:0000313" key="7">
    <source>
        <dbReference type="Proteomes" id="UP000234275"/>
    </source>
</evidence>
<dbReference type="Gene3D" id="3.40.50.720">
    <property type="entry name" value="NAD(P)-binding Rossmann-like Domain"/>
    <property type="match status" value="1"/>
</dbReference>
<dbReference type="AlphaFoldDB" id="A0A2I2GPH0"/>
<dbReference type="RefSeq" id="XP_024710077.1">
    <property type="nucleotide sequence ID" value="XM_024854293.1"/>
</dbReference>
<evidence type="ECO:0000256" key="3">
    <source>
        <dbReference type="ARBA" id="ARBA00023002"/>
    </source>
</evidence>
<evidence type="ECO:0000256" key="4">
    <source>
        <dbReference type="SAM" id="MobiDB-lite"/>
    </source>
</evidence>
<dbReference type="FunFam" id="3.40.50.720:FF:000245">
    <property type="entry name" value="Short chain dehydrogenase, putative"/>
    <property type="match status" value="1"/>
</dbReference>
<keyword evidence="3" id="KW-0560">Oxidoreductase</keyword>
<organism evidence="6 7">
    <name type="scientific">Aspergillus steynii IBT 23096</name>
    <dbReference type="NCBI Taxonomy" id="1392250"/>
    <lineage>
        <taxon>Eukaryota</taxon>
        <taxon>Fungi</taxon>
        <taxon>Dikarya</taxon>
        <taxon>Ascomycota</taxon>
        <taxon>Pezizomycotina</taxon>
        <taxon>Eurotiomycetes</taxon>
        <taxon>Eurotiomycetidae</taxon>
        <taxon>Eurotiales</taxon>
        <taxon>Aspergillaceae</taxon>
        <taxon>Aspergillus</taxon>
        <taxon>Aspergillus subgen. Circumdati</taxon>
    </lineage>
</organism>
<dbReference type="PANTHER" id="PTHR43008:SF9">
    <property type="entry name" value="OXIDOREDUCTASE"/>
    <property type="match status" value="1"/>
</dbReference>
<keyword evidence="7" id="KW-1185">Reference proteome</keyword>
<name>A0A2I2GPH0_9EURO</name>
<dbReference type="EMBL" id="MSFO01000001">
    <property type="protein sequence ID" value="PLB54775.1"/>
    <property type="molecule type" value="Genomic_DNA"/>
</dbReference>
<proteinExistence type="inferred from homology"/>
<dbReference type="SUPFAM" id="SSF51735">
    <property type="entry name" value="NAD(P)-binding Rossmann-fold domains"/>
    <property type="match status" value="1"/>
</dbReference>
<dbReference type="InterPro" id="IPR002347">
    <property type="entry name" value="SDR_fam"/>
</dbReference>
<dbReference type="Proteomes" id="UP000234275">
    <property type="component" value="Unassembled WGS sequence"/>
</dbReference>
<sequence>MTPSIAPDHTTPGVPASIQNPSVARTSDLFSLGHRTVAITGGGRGLGIVLAAAVLEAGGDVACLDLLPEPSAEEWATVQKLASSRGLQATYTTCDITNEEATQTALEGIAAEGLRRGMPLRGAITCAGIQQMVPALEYPVDGWRRMMDVNVIGTFIPAKHCARIFKEQDTPGSIVMIASMSGSIANRGLTCSAYNSSKAAVHQMCRSVAQEWGQYGVRVNTLSAGYIRTAMTDALLKEKPEVEETWMRGALLGRLGVPEDFKAPTVYMLADGSGFMTGTDLRVDGGHCASA</sequence>
<dbReference type="InterPro" id="IPR020904">
    <property type="entry name" value="Sc_DH/Rdtase_CS"/>
</dbReference>
<dbReference type="Pfam" id="PF13561">
    <property type="entry name" value="adh_short_C2"/>
    <property type="match status" value="1"/>
</dbReference>
<evidence type="ECO:0000256" key="2">
    <source>
        <dbReference type="ARBA" id="ARBA00022857"/>
    </source>
</evidence>
<reference evidence="6 7" key="1">
    <citation type="submission" date="2016-12" db="EMBL/GenBank/DDBJ databases">
        <title>The genomes of Aspergillus section Nigri reveals drivers in fungal speciation.</title>
        <authorList>
            <consortium name="DOE Joint Genome Institute"/>
            <person name="Vesth T.C."/>
            <person name="Nybo J."/>
            <person name="Theobald S."/>
            <person name="Brandl J."/>
            <person name="Frisvad J.C."/>
            <person name="Nielsen K.F."/>
            <person name="Lyhne E.K."/>
            <person name="Kogle M.E."/>
            <person name="Kuo A."/>
            <person name="Riley R."/>
            <person name="Clum A."/>
            <person name="Nolan M."/>
            <person name="Lipzen A."/>
            <person name="Salamov A."/>
            <person name="Henrissat B."/>
            <person name="Wiebenga A."/>
            <person name="De Vries R.P."/>
            <person name="Grigoriev I.V."/>
            <person name="Mortensen U.H."/>
            <person name="Andersen M.R."/>
            <person name="Baker S.E."/>
        </authorList>
    </citation>
    <scope>NUCLEOTIDE SEQUENCE [LARGE SCALE GENOMIC DNA]</scope>
    <source>
        <strain evidence="6 7">IBT 23096</strain>
    </source>
</reference>
<evidence type="ECO:0000313" key="6">
    <source>
        <dbReference type="EMBL" id="PLB54775.1"/>
    </source>
</evidence>
<comment type="similarity">
    <text evidence="1">Belongs to the short-chain dehydrogenases/reductases (SDR) family.</text>
</comment>
<dbReference type="GO" id="GO:0050664">
    <property type="term" value="F:oxidoreductase activity, acting on NAD(P)H, oxygen as acceptor"/>
    <property type="evidence" value="ECO:0007669"/>
    <property type="project" value="TreeGrafter"/>
</dbReference>
<dbReference type="GeneID" id="36561999"/>
<keyword evidence="2" id="KW-0521">NADP</keyword>
<dbReference type="STRING" id="1392250.A0A2I2GPH0"/>
<dbReference type="InterPro" id="IPR036291">
    <property type="entry name" value="NAD(P)-bd_dom_sf"/>
</dbReference>
<feature type="domain" description="Ketoreductase" evidence="5">
    <location>
        <begin position="35"/>
        <end position="230"/>
    </location>
</feature>
<dbReference type="GO" id="GO:0044550">
    <property type="term" value="P:secondary metabolite biosynthetic process"/>
    <property type="evidence" value="ECO:0007669"/>
    <property type="project" value="UniProtKB-ARBA"/>
</dbReference>
<dbReference type="PROSITE" id="PS00061">
    <property type="entry name" value="ADH_SHORT"/>
    <property type="match status" value="1"/>
</dbReference>
<gene>
    <name evidence="6" type="ORF">P170DRAFT_505467</name>
</gene>
<evidence type="ECO:0000259" key="5">
    <source>
        <dbReference type="SMART" id="SM00822"/>
    </source>
</evidence>
<dbReference type="OrthoDB" id="1669814at2759"/>
<dbReference type="GO" id="GO:0016616">
    <property type="term" value="F:oxidoreductase activity, acting on the CH-OH group of donors, NAD or NADP as acceptor"/>
    <property type="evidence" value="ECO:0007669"/>
    <property type="project" value="UniProtKB-ARBA"/>
</dbReference>
<protein>
    <submittedName>
        <fullName evidence="6">Dehydrogenase with different specificitie</fullName>
    </submittedName>
</protein>
<comment type="caution">
    <text evidence="6">The sequence shown here is derived from an EMBL/GenBank/DDBJ whole genome shotgun (WGS) entry which is preliminary data.</text>
</comment>